<dbReference type="PANTHER" id="PTHR30093:SF44">
    <property type="entry name" value="TYPE II SECRETION SYSTEM CORE PROTEIN G"/>
    <property type="match status" value="1"/>
</dbReference>
<name>A0ABS4EXM9_9CLOT</name>
<dbReference type="SUPFAM" id="SSF54523">
    <property type="entry name" value="Pili subunits"/>
    <property type="match status" value="1"/>
</dbReference>
<dbReference type="RefSeq" id="WP_327786691.1">
    <property type="nucleotide sequence ID" value="NZ_JAGGJZ010000001.1"/>
</dbReference>
<evidence type="ECO:0000256" key="5">
    <source>
        <dbReference type="ARBA" id="ARBA00023136"/>
    </source>
</evidence>
<evidence type="ECO:0000256" key="2">
    <source>
        <dbReference type="ARBA" id="ARBA00022481"/>
    </source>
</evidence>
<dbReference type="InterPro" id="IPR045584">
    <property type="entry name" value="Pilin-like"/>
</dbReference>
<evidence type="ECO:0000313" key="6">
    <source>
        <dbReference type="EMBL" id="MBP1888758.1"/>
    </source>
</evidence>
<dbReference type="Gene3D" id="3.30.700.10">
    <property type="entry name" value="Glycoprotein, Type 4 Pilin"/>
    <property type="match status" value="1"/>
</dbReference>
<gene>
    <name evidence="6" type="ORF">J2Z53_000337</name>
</gene>
<keyword evidence="4" id="KW-1133">Transmembrane helix</keyword>
<dbReference type="PROSITE" id="PS00409">
    <property type="entry name" value="PROKAR_NTER_METHYL"/>
    <property type="match status" value="1"/>
</dbReference>
<keyword evidence="5" id="KW-0472">Membrane</keyword>
<dbReference type="InterPro" id="IPR012902">
    <property type="entry name" value="N_methyl_site"/>
</dbReference>
<keyword evidence="7" id="KW-1185">Reference proteome</keyword>
<accession>A0ABS4EXM9</accession>
<evidence type="ECO:0000256" key="1">
    <source>
        <dbReference type="ARBA" id="ARBA00004167"/>
    </source>
</evidence>
<dbReference type="Proteomes" id="UP000783390">
    <property type="component" value="Unassembled WGS sequence"/>
</dbReference>
<proteinExistence type="predicted"/>
<evidence type="ECO:0000256" key="4">
    <source>
        <dbReference type="ARBA" id="ARBA00022989"/>
    </source>
</evidence>
<evidence type="ECO:0000256" key="3">
    <source>
        <dbReference type="ARBA" id="ARBA00022692"/>
    </source>
</evidence>
<keyword evidence="2" id="KW-0488">Methylation</keyword>
<dbReference type="NCBIfam" id="TIGR02532">
    <property type="entry name" value="IV_pilin_GFxxxE"/>
    <property type="match status" value="1"/>
</dbReference>
<comment type="subcellular location">
    <subcellularLocation>
        <location evidence="1">Membrane</location>
        <topology evidence="1">Single-pass membrane protein</topology>
    </subcellularLocation>
</comment>
<dbReference type="PANTHER" id="PTHR30093">
    <property type="entry name" value="GENERAL SECRETION PATHWAY PROTEIN G"/>
    <property type="match status" value="1"/>
</dbReference>
<dbReference type="Pfam" id="PF07963">
    <property type="entry name" value="N_methyl"/>
    <property type="match status" value="1"/>
</dbReference>
<reference evidence="6 7" key="1">
    <citation type="submission" date="2021-03" db="EMBL/GenBank/DDBJ databases">
        <title>Genomic Encyclopedia of Type Strains, Phase IV (KMG-IV): sequencing the most valuable type-strain genomes for metagenomic binning, comparative biology and taxonomic classification.</title>
        <authorList>
            <person name="Goeker M."/>
        </authorList>
    </citation>
    <scope>NUCLEOTIDE SEQUENCE [LARGE SCALE GENOMIC DNA]</scope>
    <source>
        <strain evidence="6 7">DSM 3984</strain>
    </source>
</reference>
<sequence>MKKKGFTLIELIAVIAILAILAAIAVPRVIQYVDNSKKVAIQSEAKVIYNAAEAAYNDGLLVPDSNNVYVKRNEDGKPVSNETVKFDNMVLFSSLCQDGKGGVLEILIKNNRLNANEIKDDKMFGPAYTLGMLKNIINADPSKLILEDDGSLKNW</sequence>
<comment type="caution">
    <text evidence="6">The sequence shown here is derived from an EMBL/GenBank/DDBJ whole genome shotgun (WGS) entry which is preliminary data.</text>
</comment>
<dbReference type="EMBL" id="JAGGJZ010000001">
    <property type="protein sequence ID" value="MBP1888758.1"/>
    <property type="molecule type" value="Genomic_DNA"/>
</dbReference>
<organism evidence="6 7">
    <name type="scientific">Clostridium moniliforme</name>
    <dbReference type="NCBI Taxonomy" id="39489"/>
    <lineage>
        <taxon>Bacteria</taxon>
        <taxon>Bacillati</taxon>
        <taxon>Bacillota</taxon>
        <taxon>Clostridia</taxon>
        <taxon>Eubacteriales</taxon>
        <taxon>Clostridiaceae</taxon>
        <taxon>Clostridium</taxon>
    </lineage>
</organism>
<protein>
    <submittedName>
        <fullName evidence="6">Type IV pilus assembly protein PilA</fullName>
    </submittedName>
</protein>
<keyword evidence="3" id="KW-0812">Transmembrane</keyword>
<evidence type="ECO:0000313" key="7">
    <source>
        <dbReference type="Proteomes" id="UP000783390"/>
    </source>
</evidence>